<dbReference type="EMBL" id="JBHSHP010000061">
    <property type="protein sequence ID" value="MFC4756478.1"/>
    <property type="molecule type" value="Genomic_DNA"/>
</dbReference>
<evidence type="ECO:0000313" key="1">
    <source>
        <dbReference type="EMBL" id="MFC4756478.1"/>
    </source>
</evidence>
<keyword evidence="2" id="KW-1185">Reference proteome</keyword>
<comment type="caution">
    <text evidence="1">The sequence shown here is derived from an EMBL/GenBank/DDBJ whole genome shotgun (WGS) entry which is preliminary data.</text>
</comment>
<protein>
    <recommendedName>
        <fullName evidence="3">Helix-turn-helix domain-containing protein</fullName>
    </recommendedName>
</protein>
<gene>
    <name evidence="1" type="ORF">ACFO7U_17065</name>
</gene>
<name>A0ABV9PYZ8_9ACTN</name>
<evidence type="ECO:0008006" key="3">
    <source>
        <dbReference type="Google" id="ProtNLM"/>
    </source>
</evidence>
<dbReference type="Proteomes" id="UP001595836">
    <property type="component" value="Unassembled WGS sequence"/>
</dbReference>
<organism evidence="1 2">
    <name type="scientific">Dietzia aurantiaca</name>
    <dbReference type="NCBI Taxonomy" id="983873"/>
    <lineage>
        <taxon>Bacteria</taxon>
        <taxon>Bacillati</taxon>
        <taxon>Actinomycetota</taxon>
        <taxon>Actinomycetes</taxon>
        <taxon>Mycobacteriales</taxon>
        <taxon>Dietziaceae</taxon>
        <taxon>Dietzia</taxon>
    </lineage>
</organism>
<reference evidence="2" key="1">
    <citation type="journal article" date="2019" name="Int. J. Syst. Evol. Microbiol.">
        <title>The Global Catalogue of Microorganisms (GCM) 10K type strain sequencing project: providing services to taxonomists for standard genome sequencing and annotation.</title>
        <authorList>
            <consortium name="The Broad Institute Genomics Platform"/>
            <consortium name="The Broad Institute Genome Sequencing Center for Infectious Disease"/>
            <person name="Wu L."/>
            <person name="Ma J."/>
        </authorList>
    </citation>
    <scope>NUCLEOTIDE SEQUENCE [LARGE SCALE GENOMIC DNA]</scope>
    <source>
        <strain evidence="2">JCM 11882</strain>
    </source>
</reference>
<proteinExistence type="predicted"/>
<sequence length="129" mass="13360">MSTHLDTALSTDLDAPIRAAHAAAAGAAFTQAQDVLGATPPPGSDGEQWNVAVQVLAFRIEHAAGFDALGSVVGLRRWGVTWDVIGRAAGISRQAAHARWGAQVRATLDRYGTGELGGPVADDEEDLSS</sequence>
<dbReference type="RefSeq" id="WP_344997114.1">
    <property type="nucleotide sequence ID" value="NZ_BAABCD010000057.1"/>
</dbReference>
<evidence type="ECO:0000313" key="2">
    <source>
        <dbReference type="Proteomes" id="UP001595836"/>
    </source>
</evidence>
<accession>A0ABV9PYZ8</accession>